<dbReference type="Proteomes" id="UP000015105">
    <property type="component" value="Chromosome 4D"/>
</dbReference>
<feature type="region of interest" description="Disordered" evidence="1">
    <location>
        <begin position="1"/>
        <end position="37"/>
    </location>
</feature>
<reference evidence="3" key="2">
    <citation type="journal article" date="2017" name="Nat. Plants">
        <title>The Aegilops tauschii genome reveals multiple impacts of transposons.</title>
        <authorList>
            <person name="Zhao G."/>
            <person name="Zou C."/>
            <person name="Li K."/>
            <person name="Wang K."/>
            <person name="Li T."/>
            <person name="Gao L."/>
            <person name="Zhang X."/>
            <person name="Wang H."/>
            <person name="Yang Z."/>
            <person name="Liu X."/>
            <person name="Jiang W."/>
            <person name="Mao L."/>
            <person name="Kong X."/>
            <person name="Jiao Y."/>
            <person name="Jia J."/>
        </authorList>
    </citation>
    <scope>NUCLEOTIDE SEQUENCE [LARGE SCALE GENOMIC DNA]</scope>
    <source>
        <strain evidence="3">cv. AL8/78</strain>
    </source>
</reference>
<sequence>LCSTIKKPIFPETRKSKEQTERTPRSASPKPNEGEDHCCDLPFSFVFLPLSPPDAPSPSSLGFSGACSRLPSRPWTSTPNRPPRASPPRWTSRTR</sequence>
<feature type="region of interest" description="Disordered" evidence="1">
    <location>
        <begin position="54"/>
        <end position="95"/>
    </location>
</feature>
<organism evidence="2 3">
    <name type="scientific">Aegilops tauschii subsp. strangulata</name>
    <name type="common">Goatgrass</name>
    <dbReference type="NCBI Taxonomy" id="200361"/>
    <lineage>
        <taxon>Eukaryota</taxon>
        <taxon>Viridiplantae</taxon>
        <taxon>Streptophyta</taxon>
        <taxon>Embryophyta</taxon>
        <taxon>Tracheophyta</taxon>
        <taxon>Spermatophyta</taxon>
        <taxon>Magnoliopsida</taxon>
        <taxon>Liliopsida</taxon>
        <taxon>Poales</taxon>
        <taxon>Poaceae</taxon>
        <taxon>BOP clade</taxon>
        <taxon>Pooideae</taxon>
        <taxon>Triticodae</taxon>
        <taxon>Triticeae</taxon>
        <taxon>Triticinae</taxon>
        <taxon>Aegilops</taxon>
    </lineage>
</organism>
<dbReference type="EnsemblPlants" id="AET4Gv20475700.12">
    <property type="protein sequence ID" value="AET4Gv20475700.12"/>
    <property type="gene ID" value="AET4Gv20475700"/>
</dbReference>
<evidence type="ECO:0000313" key="2">
    <source>
        <dbReference type="EnsemblPlants" id="AET4Gv20475700.12"/>
    </source>
</evidence>
<name>A0A453I891_AEGTS</name>
<keyword evidence="3" id="KW-1185">Reference proteome</keyword>
<protein>
    <submittedName>
        <fullName evidence="2">Uncharacterized protein</fullName>
    </submittedName>
</protein>
<accession>A0A453I891</accession>
<reference evidence="3" key="1">
    <citation type="journal article" date="2014" name="Science">
        <title>Ancient hybridizations among the ancestral genomes of bread wheat.</title>
        <authorList>
            <consortium name="International Wheat Genome Sequencing Consortium,"/>
            <person name="Marcussen T."/>
            <person name="Sandve S.R."/>
            <person name="Heier L."/>
            <person name="Spannagl M."/>
            <person name="Pfeifer M."/>
            <person name="Jakobsen K.S."/>
            <person name="Wulff B.B."/>
            <person name="Steuernagel B."/>
            <person name="Mayer K.F."/>
            <person name="Olsen O.A."/>
        </authorList>
    </citation>
    <scope>NUCLEOTIDE SEQUENCE [LARGE SCALE GENOMIC DNA]</scope>
    <source>
        <strain evidence="3">cv. AL8/78</strain>
    </source>
</reference>
<proteinExistence type="predicted"/>
<evidence type="ECO:0000256" key="1">
    <source>
        <dbReference type="SAM" id="MobiDB-lite"/>
    </source>
</evidence>
<feature type="compositionally biased region" description="Basic and acidic residues" evidence="1">
    <location>
        <begin position="12"/>
        <end position="24"/>
    </location>
</feature>
<reference evidence="2" key="4">
    <citation type="submission" date="2019-03" db="UniProtKB">
        <authorList>
            <consortium name="EnsemblPlants"/>
        </authorList>
    </citation>
    <scope>IDENTIFICATION</scope>
</reference>
<evidence type="ECO:0000313" key="3">
    <source>
        <dbReference type="Proteomes" id="UP000015105"/>
    </source>
</evidence>
<reference evidence="2" key="5">
    <citation type="journal article" date="2021" name="G3 (Bethesda)">
        <title>Aegilops tauschii genome assembly Aet v5.0 features greater sequence contiguity and improved annotation.</title>
        <authorList>
            <person name="Wang L."/>
            <person name="Zhu T."/>
            <person name="Rodriguez J.C."/>
            <person name="Deal K.R."/>
            <person name="Dubcovsky J."/>
            <person name="McGuire P.E."/>
            <person name="Lux T."/>
            <person name="Spannagl M."/>
            <person name="Mayer K.F.X."/>
            <person name="Baldrich P."/>
            <person name="Meyers B.C."/>
            <person name="Huo N."/>
            <person name="Gu Y.Q."/>
            <person name="Zhou H."/>
            <person name="Devos K.M."/>
            <person name="Bennetzen J.L."/>
            <person name="Unver T."/>
            <person name="Budak H."/>
            <person name="Gulick P.J."/>
            <person name="Galiba G."/>
            <person name="Kalapos B."/>
            <person name="Nelson D.R."/>
            <person name="Li P."/>
            <person name="You F.M."/>
            <person name="Luo M.C."/>
            <person name="Dvorak J."/>
        </authorList>
    </citation>
    <scope>NUCLEOTIDE SEQUENCE [LARGE SCALE GENOMIC DNA]</scope>
    <source>
        <strain evidence="2">cv. AL8/78</strain>
    </source>
</reference>
<reference evidence="2" key="3">
    <citation type="journal article" date="2017" name="Nature">
        <title>Genome sequence of the progenitor of the wheat D genome Aegilops tauschii.</title>
        <authorList>
            <person name="Luo M.C."/>
            <person name="Gu Y.Q."/>
            <person name="Puiu D."/>
            <person name="Wang H."/>
            <person name="Twardziok S.O."/>
            <person name="Deal K.R."/>
            <person name="Huo N."/>
            <person name="Zhu T."/>
            <person name="Wang L."/>
            <person name="Wang Y."/>
            <person name="McGuire P.E."/>
            <person name="Liu S."/>
            <person name="Long H."/>
            <person name="Ramasamy R.K."/>
            <person name="Rodriguez J.C."/>
            <person name="Van S.L."/>
            <person name="Yuan L."/>
            <person name="Wang Z."/>
            <person name="Xia Z."/>
            <person name="Xiao L."/>
            <person name="Anderson O.D."/>
            <person name="Ouyang S."/>
            <person name="Liang Y."/>
            <person name="Zimin A.V."/>
            <person name="Pertea G."/>
            <person name="Qi P."/>
            <person name="Bennetzen J.L."/>
            <person name="Dai X."/>
            <person name="Dawson M.W."/>
            <person name="Muller H.G."/>
            <person name="Kugler K."/>
            <person name="Rivarola-Duarte L."/>
            <person name="Spannagl M."/>
            <person name="Mayer K.F.X."/>
            <person name="Lu F.H."/>
            <person name="Bevan M.W."/>
            <person name="Leroy P."/>
            <person name="Li P."/>
            <person name="You F.M."/>
            <person name="Sun Q."/>
            <person name="Liu Z."/>
            <person name="Lyons E."/>
            <person name="Wicker T."/>
            <person name="Salzberg S.L."/>
            <person name="Devos K.M."/>
            <person name="Dvorak J."/>
        </authorList>
    </citation>
    <scope>NUCLEOTIDE SEQUENCE [LARGE SCALE GENOMIC DNA]</scope>
    <source>
        <strain evidence="2">cv. AL8/78</strain>
    </source>
</reference>
<dbReference type="Gramene" id="AET4Gv20475700.12">
    <property type="protein sequence ID" value="AET4Gv20475700.12"/>
    <property type="gene ID" value="AET4Gv20475700"/>
</dbReference>
<dbReference type="AlphaFoldDB" id="A0A453I891"/>